<organism evidence="2 3">
    <name type="scientific">Noviluteimonas lactosilytica</name>
    <dbReference type="NCBI Taxonomy" id="2888523"/>
    <lineage>
        <taxon>Bacteria</taxon>
        <taxon>Pseudomonadati</taxon>
        <taxon>Pseudomonadota</taxon>
        <taxon>Gammaproteobacteria</taxon>
        <taxon>Lysobacterales</taxon>
        <taxon>Lysobacteraceae</taxon>
        <taxon>Noviluteimonas</taxon>
    </lineage>
</organism>
<keyword evidence="1" id="KW-1133">Transmembrane helix</keyword>
<name>A0ABS8JIQ2_9GAMM</name>
<evidence type="ECO:0000313" key="2">
    <source>
        <dbReference type="EMBL" id="MCC8363485.1"/>
    </source>
</evidence>
<accession>A0ABS8JIQ2</accession>
<evidence type="ECO:0000256" key="1">
    <source>
        <dbReference type="SAM" id="Phobius"/>
    </source>
</evidence>
<dbReference type="EMBL" id="JAJGAK010000002">
    <property type="protein sequence ID" value="MCC8363485.1"/>
    <property type="molecule type" value="Genomic_DNA"/>
</dbReference>
<dbReference type="RefSeq" id="WP_230527106.1">
    <property type="nucleotide sequence ID" value="NZ_JAJGAK010000002.1"/>
</dbReference>
<protein>
    <submittedName>
        <fullName evidence="2">Uncharacterized protein</fullName>
    </submittedName>
</protein>
<evidence type="ECO:0000313" key="3">
    <source>
        <dbReference type="Proteomes" id="UP001165293"/>
    </source>
</evidence>
<sequence length="134" mass="15141">MRIDAVEPIRVEAFGGERPFGFYAPGWAQFIAADHDGSVWAFQQCPIPDRIRLKWIRATPGARYGMLGACQQEIVNWEDAIFRRRGGLWVSYREEEDDETLERLRGATAGTLWAIFVMSLLVGVVIAVEIGLIE</sequence>
<dbReference type="Proteomes" id="UP001165293">
    <property type="component" value="Unassembled WGS sequence"/>
</dbReference>
<feature type="transmembrane region" description="Helical" evidence="1">
    <location>
        <begin position="112"/>
        <end position="133"/>
    </location>
</feature>
<comment type="caution">
    <text evidence="2">The sequence shown here is derived from an EMBL/GenBank/DDBJ whole genome shotgun (WGS) entry which is preliminary data.</text>
</comment>
<proteinExistence type="predicted"/>
<keyword evidence="1" id="KW-0812">Transmembrane</keyword>
<keyword evidence="3" id="KW-1185">Reference proteome</keyword>
<gene>
    <name evidence="2" type="ORF">LK996_10410</name>
</gene>
<reference evidence="2" key="1">
    <citation type="submission" date="2021-10" db="EMBL/GenBank/DDBJ databases">
        <authorList>
            <person name="Lyu M."/>
            <person name="Wang X."/>
            <person name="Meng X."/>
            <person name="Xu K."/>
        </authorList>
    </citation>
    <scope>NUCLEOTIDE SEQUENCE</scope>
    <source>
        <strain evidence="2">A6</strain>
    </source>
</reference>
<keyword evidence="1" id="KW-0472">Membrane</keyword>